<keyword evidence="2" id="KW-0732">Signal</keyword>
<organism evidence="3 4">
    <name type="scientific">Entamoeba invadens IP1</name>
    <dbReference type="NCBI Taxonomy" id="370355"/>
    <lineage>
        <taxon>Eukaryota</taxon>
        <taxon>Amoebozoa</taxon>
        <taxon>Evosea</taxon>
        <taxon>Archamoebae</taxon>
        <taxon>Mastigamoebida</taxon>
        <taxon>Entamoebidae</taxon>
        <taxon>Entamoeba</taxon>
    </lineage>
</organism>
<gene>
    <name evidence="3" type="ORF">EIN_253360</name>
</gene>
<feature type="signal peptide" evidence="2">
    <location>
        <begin position="1"/>
        <end position="20"/>
    </location>
</feature>
<feature type="region of interest" description="Disordered" evidence="1">
    <location>
        <begin position="31"/>
        <end position="90"/>
    </location>
</feature>
<evidence type="ECO:0000256" key="1">
    <source>
        <dbReference type="SAM" id="MobiDB-lite"/>
    </source>
</evidence>
<dbReference type="KEGG" id="eiv:EIN_253360"/>
<keyword evidence="4" id="KW-1185">Reference proteome</keyword>
<evidence type="ECO:0000313" key="3">
    <source>
        <dbReference type="EMBL" id="ELP95072.1"/>
    </source>
</evidence>
<evidence type="ECO:0000256" key="2">
    <source>
        <dbReference type="SAM" id="SignalP"/>
    </source>
</evidence>
<dbReference type="GeneID" id="14894017"/>
<dbReference type="VEuPathDB" id="AmoebaDB:EIN_253360"/>
<dbReference type="Proteomes" id="UP000014680">
    <property type="component" value="Unassembled WGS sequence"/>
</dbReference>
<dbReference type="OrthoDB" id="31062at2759"/>
<proteinExistence type="predicted"/>
<name>A0A0A1UHC3_ENTIV</name>
<protein>
    <submittedName>
        <fullName evidence="3">Uncharacterized protein</fullName>
    </submittedName>
</protein>
<feature type="chain" id="PRO_5001991311" evidence="2">
    <location>
        <begin position="21"/>
        <end position="130"/>
    </location>
</feature>
<sequence>MKMLLFVLLGFILSVSSMSADEEAELLFDEFDDDDLDNAEEGDIDDDDDFDFDDEEFDDEGDDDDFEEGDLYEEEEDNEDEEDDEEEYELTQEWAEQAKTETNPFDQIESAERLLAELANHPYHGMYTPN</sequence>
<accession>A0A0A1UHC3</accession>
<dbReference type="AlphaFoldDB" id="A0A0A1UHC3"/>
<dbReference type="EMBL" id="KB206169">
    <property type="protein sequence ID" value="ELP95072.1"/>
    <property type="molecule type" value="Genomic_DNA"/>
</dbReference>
<dbReference type="RefSeq" id="XP_004261843.1">
    <property type="nucleotide sequence ID" value="XM_004261795.1"/>
</dbReference>
<evidence type="ECO:0000313" key="4">
    <source>
        <dbReference type="Proteomes" id="UP000014680"/>
    </source>
</evidence>
<reference evidence="3 4" key="1">
    <citation type="submission" date="2012-10" db="EMBL/GenBank/DDBJ databases">
        <authorList>
            <person name="Zafar N."/>
            <person name="Inman J."/>
            <person name="Hall N."/>
            <person name="Lorenzi H."/>
            <person name="Caler E."/>
        </authorList>
    </citation>
    <scope>NUCLEOTIDE SEQUENCE [LARGE SCALE GENOMIC DNA]</scope>
    <source>
        <strain evidence="3 4">IP1</strain>
    </source>
</reference>